<evidence type="ECO:0000313" key="1">
    <source>
        <dbReference type="Proteomes" id="UP000095286"/>
    </source>
</evidence>
<organism evidence="1 2">
    <name type="scientific">Rhabditophanes sp. KR3021</name>
    <dbReference type="NCBI Taxonomy" id="114890"/>
    <lineage>
        <taxon>Eukaryota</taxon>
        <taxon>Metazoa</taxon>
        <taxon>Ecdysozoa</taxon>
        <taxon>Nematoda</taxon>
        <taxon>Chromadorea</taxon>
        <taxon>Rhabditida</taxon>
        <taxon>Tylenchina</taxon>
        <taxon>Panagrolaimomorpha</taxon>
        <taxon>Strongyloidoidea</taxon>
        <taxon>Alloionematidae</taxon>
        <taxon>Rhabditophanes</taxon>
    </lineage>
</organism>
<reference evidence="2" key="1">
    <citation type="submission" date="2016-11" db="UniProtKB">
        <authorList>
            <consortium name="WormBaseParasite"/>
        </authorList>
    </citation>
    <scope>IDENTIFICATION</scope>
    <source>
        <strain evidence="2">KR3021</strain>
    </source>
</reference>
<evidence type="ECO:0000313" key="2">
    <source>
        <dbReference type="WBParaSite" id="RSKR_0000817700.1"/>
    </source>
</evidence>
<proteinExistence type="predicted"/>
<dbReference type="Proteomes" id="UP000095286">
    <property type="component" value="Unplaced"/>
</dbReference>
<sequence>MSAQVQTNESVQDGINRKVQELYTTVASTPIGKIVENGYNTAKTSSVLMERACSNIEGGVSSVATGYVLPTAVKVVENYNYGFDSTQKAVDKTKQVANVGAAYGLATIVAGIQMSLLAGVNGVNYALDTASATKDLGTGTIQYVSQVKAATTEKVASALEKTINLANKPKDIATNQVNYVLDVTQSYVELVCKTPIPRLENPENVSIVERLSALMGFITSNLIAKGNDQYLSPLIENVYSQMNKLKQNFIMLELFKKERESLGNTITGVSEKYSKLKERIREEATKINVAPEQFLLNQIRTTTDKLDESAELMKIKGENLFSPQINGMLIKVISTIRDFDATLNSSKSVYDIKNEVIQTIVNVLNTVLSFISKDTEEPKLEDFSDNIGTEISDAESKNSVNNENNEGKNDGNLVAAESDNNASD</sequence>
<dbReference type="WBParaSite" id="RSKR_0000817700.1">
    <property type="protein sequence ID" value="RSKR_0000817700.1"/>
    <property type="gene ID" value="RSKR_0000817700"/>
</dbReference>
<name>A0AC35U688_9BILA</name>
<accession>A0AC35U688</accession>
<protein>
    <submittedName>
        <fullName evidence="2">Perilipin</fullName>
    </submittedName>
</protein>